<feature type="region of interest" description="Disordered" evidence="1">
    <location>
        <begin position="554"/>
        <end position="589"/>
    </location>
</feature>
<gene>
    <name evidence="2" type="ORF">DQ384_29735</name>
</gene>
<evidence type="ECO:0000313" key="3">
    <source>
        <dbReference type="Proteomes" id="UP000253094"/>
    </source>
</evidence>
<feature type="compositionally biased region" description="Low complexity" evidence="1">
    <location>
        <begin position="567"/>
        <end position="578"/>
    </location>
</feature>
<dbReference type="OrthoDB" id="3344388at2"/>
<sequence length="589" mass="62770">MVRITAEWALWGKRAGTADGDDVLACSDGQFDREDFGEIIARYTPGAPANLPRVTISWVNGHGDTPHVGMAVQEWSAERDGMGRDIALTRYFCLPYAQLARGPVAYEALYRALGHRTPPAAGLLTADVAALDVEEATGRADQTAMGAAALLLTGDPVCVVNAEGVPMPARLRFLDTVAALLPYGLRSRLTLSTWTDSASRHRIKLSFARHAPEGAHVIGWGEPARVAQAPETVRRYHDLLADHPRLGDLVARFARDTAPRSLRSPDIAELDDPPSGGGSGSAPPQTLGGLLLACADGIDEGDTRRVARCVSRLGSLPRTGDAAERDVLRQIVRDRRILVTARSLDPALEERLYPVVLDLAYGPEPTVEDFEDLRGNADHWLSPGLATALSRMAVTDPAVTLRLAAYLPPGGLAKVLAPLPTGDLVAAAVREPLDRQALNVMCAELSVRGDDPAGRPAVHAALRRHGYAVAAVHWLHPGDPEGQIRRFHGLLAAAHGPVVEARVVAEDFPAQPDPAYLPLLAALAALCSPDARRELTESVLAGMLRRAGISEETVGRALSGTPRGGEEAPAAPAGNGRRFGLLDRRRSQA</sequence>
<feature type="compositionally biased region" description="Basic and acidic residues" evidence="1">
    <location>
        <begin position="580"/>
        <end position="589"/>
    </location>
</feature>
<protein>
    <submittedName>
        <fullName evidence="2">Uncharacterized protein</fullName>
    </submittedName>
</protein>
<name>A0A367F9B2_9ACTN</name>
<dbReference type="EMBL" id="QOIL01000020">
    <property type="protein sequence ID" value="RCG26160.1"/>
    <property type="molecule type" value="Genomic_DNA"/>
</dbReference>
<evidence type="ECO:0000256" key="1">
    <source>
        <dbReference type="SAM" id="MobiDB-lite"/>
    </source>
</evidence>
<keyword evidence="3" id="KW-1185">Reference proteome</keyword>
<dbReference type="Proteomes" id="UP000253094">
    <property type="component" value="Unassembled WGS sequence"/>
</dbReference>
<reference evidence="2 3" key="1">
    <citation type="submission" date="2018-06" db="EMBL/GenBank/DDBJ databases">
        <title>Sphaerisporangium craniellae sp. nov., isolated from a marine sponge in the South China Sea.</title>
        <authorList>
            <person name="Li L."/>
        </authorList>
    </citation>
    <scope>NUCLEOTIDE SEQUENCE [LARGE SCALE GENOMIC DNA]</scope>
    <source>
        <strain evidence="2 3">CCTCC AA 208026</strain>
    </source>
</reference>
<comment type="caution">
    <text evidence="2">The sequence shown here is derived from an EMBL/GenBank/DDBJ whole genome shotgun (WGS) entry which is preliminary data.</text>
</comment>
<proteinExistence type="predicted"/>
<evidence type="ECO:0000313" key="2">
    <source>
        <dbReference type="EMBL" id="RCG26160.1"/>
    </source>
</evidence>
<feature type="region of interest" description="Disordered" evidence="1">
    <location>
        <begin position="260"/>
        <end position="284"/>
    </location>
</feature>
<accession>A0A367F9B2</accession>
<dbReference type="RefSeq" id="WP_114032198.1">
    <property type="nucleotide sequence ID" value="NZ_QOIL01000020.1"/>
</dbReference>
<organism evidence="2 3">
    <name type="scientific">Sphaerisporangium album</name>
    <dbReference type="NCBI Taxonomy" id="509200"/>
    <lineage>
        <taxon>Bacteria</taxon>
        <taxon>Bacillati</taxon>
        <taxon>Actinomycetota</taxon>
        <taxon>Actinomycetes</taxon>
        <taxon>Streptosporangiales</taxon>
        <taxon>Streptosporangiaceae</taxon>
        <taxon>Sphaerisporangium</taxon>
    </lineage>
</organism>
<dbReference type="AlphaFoldDB" id="A0A367F9B2"/>